<keyword evidence="6 8" id="KW-1133">Transmembrane helix</keyword>
<feature type="transmembrane region" description="Helical" evidence="8">
    <location>
        <begin position="300"/>
        <end position="325"/>
    </location>
</feature>
<dbReference type="EMBL" id="BAABCV010000002">
    <property type="protein sequence ID" value="GAA4087593.1"/>
    <property type="molecule type" value="Genomic_DNA"/>
</dbReference>
<evidence type="ECO:0000256" key="7">
    <source>
        <dbReference type="ARBA" id="ARBA00023136"/>
    </source>
</evidence>
<keyword evidence="4 8" id="KW-1003">Cell membrane</keyword>
<dbReference type="PANTHER" id="PTHR46494">
    <property type="entry name" value="CORA FAMILY METAL ION TRANSPORTER (EUROFUNG)"/>
    <property type="match status" value="1"/>
</dbReference>
<evidence type="ECO:0000256" key="3">
    <source>
        <dbReference type="ARBA" id="ARBA00022448"/>
    </source>
</evidence>
<dbReference type="SUPFAM" id="SSF143865">
    <property type="entry name" value="CorA soluble domain-like"/>
    <property type="match status" value="1"/>
</dbReference>
<dbReference type="PANTHER" id="PTHR46494:SF1">
    <property type="entry name" value="CORA FAMILY METAL ION TRANSPORTER (EUROFUNG)"/>
    <property type="match status" value="1"/>
</dbReference>
<comment type="subcellular location">
    <subcellularLocation>
        <location evidence="1">Cell membrane</location>
        <topology evidence="1">Multi-pass membrane protein</topology>
    </subcellularLocation>
    <subcellularLocation>
        <location evidence="8">Membrane</location>
        <topology evidence="8">Multi-pass membrane protein</topology>
    </subcellularLocation>
</comment>
<reference evidence="10" key="1">
    <citation type="journal article" date="2019" name="Int. J. Syst. Evol. Microbiol.">
        <title>The Global Catalogue of Microorganisms (GCM) 10K type strain sequencing project: providing services to taxonomists for standard genome sequencing and annotation.</title>
        <authorList>
            <consortium name="The Broad Institute Genomics Platform"/>
            <consortium name="The Broad Institute Genome Sequencing Center for Infectious Disease"/>
            <person name="Wu L."/>
            <person name="Ma J."/>
        </authorList>
    </citation>
    <scope>NUCLEOTIDE SEQUENCE [LARGE SCALE GENOMIC DNA]</scope>
    <source>
        <strain evidence="10">JCM 17085</strain>
    </source>
</reference>
<gene>
    <name evidence="8 9" type="primary">corA</name>
    <name evidence="9" type="ORF">GCM10022392_05810</name>
</gene>
<keyword evidence="3 8" id="KW-0813">Transport</keyword>
<name>A0ABP7WFH2_9SPHI</name>
<protein>
    <recommendedName>
        <fullName evidence="8">Magnesium transport protein CorA</fullName>
    </recommendedName>
</protein>
<organism evidence="9 10">
    <name type="scientific">Mucilaginibacter panaciglaebae</name>
    <dbReference type="NCBI Taxonomy" id="502331"/>
    <lineage>
        <taxon>Bacteria</taxon>
        <taxon>Pseudomonadati</taxon>
        <taxon>Bacteroidota</taxon>
        <taxon>Sphingobacteriia</taxon>
        <taxon>Sphingobacteriales</taxon>
        <taxon>Sphingobacteriaceae</taxon>
        <taxon>Mucilaginibacter</taxon>
    </lineage>
</organism>
<dbReference type="Gene3D" id="3.30.460.20">
    <property type="entry name" value="CorA soluble domain-like"/>
    <property type="match status" value="1"/>
</dbReference>
<comment type="similarity">
    <text evidence="2 8">Belongs to the CorA metal ion transporter (MIT) (TC 1.A.35) family.</text>
</comment>
<proteinExistence type="inferred from homology"/>
<keyword evidence="8" id="KW-0460">Magnesium</keyword>
<dbReference type="Proteomes" id="UP001500841">
    <property type="component" value="Unassembled WGS sequence"/>
</dbReference>
<evidence type="ECO:0000256" key="2">
    <source>
        <dbReference type="ARBA" id="ARBA00009765"/>
    </source>
</evidence>
<evidence type="ECO:0000256" key="1">
    <source>
        <dbReference type="ARBA" id="ARBA00004651"/>
    </source>
</evidence>
<comment type="caution">
    <text evidence="9">The sequence shown here is derived from an EMBL/GenBank/DDBJ whole genome shotgun (WGS) entry which is preliminary data.</text>
</comment>
<dbReference type="CDD" id="cd12828">
    <property type="entry name" value="TmCorA-like_1"/>
    <property type="match status" value="1"/>
</dbReference>
<evidence type="ECO:0000256" key="6">
    <source>
        <dbReference type="ARBA" id="ARBA00022989"/>
    </source>
</evidence>
<sequence length="373" mass="42866">MGNIKRVRYKTKRRQIVGERPGTISIADDALKPIITVYSYNEKELVCADGHDLKVILDQFKKCKDHTHWIQIRGLNDEKLIEDIGTYLKINPLVLEDIVNTHQRPKFDEYDGYFFTVIRQVYYNADNELCNNQFSAIVKPGLIVSFEETHDEHFEAVKARLAGGKGAIRTAGPGYLCYALTDTIIDTYFVLLAHIGDELDAIEDRLYSHADKSIMYDAQQLKRTLIILRRITWPERDKINDILRSENPLITAEVKTFLKDAYDHIIQVMDLIENYKEIAGSVIDLYLSMVSNRMNEIMKVLTIISVIFIPLTFVAGIYGMNFARIDPATNKVMPDNMPELYSPHGYIYTLGGMVLIGIIQVIVFWKKGWFTKL</sequence>
<evidence type="ECO:0000313" key="9">
    <source>
        <dbReference type="EMBL" id="GAA4087593.1"/>
    </source>
</evidence>
<dbReference type="SUPFAM" id="SSF144083">
    <property type="entry name" value="Magnesium transport protein CorA, transmembrane region"/>
    <property type="match status" value="1"/>
</dbReference>
<evidence type="ECO:0000256" key="4">
    <source>
        <dbReference type="ARBA" id="ARBA00022475"/>
    </source>
</evidence>
<keyword evidence="10" id="KW-1185">Reference proteome</keyword>
<dbReference type="RefSeq" id="WP_345100941.1">
    <property type="nucleotide sequence ID" value="NZ_BAABCV010000002.1"/>
</dbReference>
<dbReference type="Pfam" id="PF01544">
    <property type="entry name" value="CorA"/>
    <property type="match status" value="1"/>
</dbReference>
<feature type="transmembrane region" description="Helical" evidence="8">
    <location>
        <begin position="345"/>
        <end position="365"/>
    </location>
</feature>
<dbReference type="Gene3D" id="1.20.58.340">
    <property type="entry name" value="Magnesium transport protein CorA, transmembrane region"/>
    <property type="match status" value="2"/>
</dbReference>
<dbReference type="InterPro" id="IPR045863">
    <property type="entry name" value="CorA_TM1_TM2"/>
</dbReference>
<dbReference type="InterPro" id="IPR002523">
    <property type="entry name" value="MgTranspt_CorA/ZnTranspt_ZntB"/>
</dbReference>
<comment type="function">
    <text evidence="8">Mediates influx of magnesium ions.</text>
</comment>
<evidence type="ECO:0000256" key="8">
    <source>
        <dbReference type="RuleBase" id="RU362010"/>
    </source>
</evidence>
<accession>A0ABP7WFH2</accession>
<dbReference type="InterPro" id="IPR004488">
    <property type="entry name" value="Mg/Co-transport_prot_CorA"/>
</dbReference>
<dbReference type="NCBIfam" id="TIGR00383">
    <property type="entry name" value="corA"/>
    <property type="match status" value="1"/>
</dbReference>
<evidence type="ECO:0000313" key="10">
    <source>
        <dbReference type="Proteomes" id="UP001500841"/>
    </source>
</evidence>
<keyword evidence="5 8" id="KW-0812">Transmembrane</keyword>
<keyword evidence="8" id="KW-0406">Ion transport</keyword>
<dbReference type="InterPro" id="IPR045861">
    <property type="entry name" value="CorA_cytoplasmic_dom"/>
</dbReference>
<evidence type="ECO:0000256" key="5">
    <source>
        <dbReference type="ARBA" id="ARBA00022692"/>
    </source>
</evidence>
<keyword evidence="7 8" id="KW-0472">Membrane</keyword>